<evidence type="ECO:0000256" key="5">
    <source>
        <dbReference type="ARBA" id="ARBA00022801"/>
    </source>
</evidence>
<dbReference type="PIRSF" id="PIRSF006118">
    <property type="entry name" value="KDO8-P_Ptase"/>
    <property type="match status" value="1"/>
</dbReference>
<dbReference type="Pfam" id="PF08282">
    <property type="entry name" value="Hydrolase_3"/>
    <property type="match status" value="1"/>
</dbReference>
<dbReference type="PANTHER" id="PTHR21485">
    <property type="entry name" value="HAD SUPERFAMILY MEMBERS CMAS AND KDSC"/>
    <property type="match status" value="1"/>
</dbReference>
<dbReference type="Gene3D" id="3.40.50.1000">
    <property type="entry name" value="HAD superfamily/HAD-like"/>
    <property type="match status" value="1"/>
</dbReference>
<dbReference type="GO" id="GO:0016787">
    <property type="term" value="F:hydrolase activity"/>
    <property type="evidence" value="ECO:0007669"/>
    <property type="project" value="UniProtKB-KW"/>
</dbReference>
<keyword evidence="8" id="KW-1185">Reference proteome</keyword>
<protein>
    <submittedName>
        <fullName evidence="7">HAD family hydrolase</fullName>
    </submittedName>
</protein>
<dbReference type="InterPro" id="IPR023214">
    <property type="entry name" value="HAD_sf"/>
</dbReference>
<keyword evidence="4" id="KW-0479">Metal-binding</keyword>
<evidence type="ECO:0000256" key="1">
    <source>
        <dbReference type="ARBA" id="ARBA00001946"/>
    </source>
</evidence>
<comment type="subunit">
    <text evidence="3">Homotetramer.</text>
</comment>
<dbReference type="CDD" id="cd01630">
    <property type="entry name" value="HAD_KDO-like"/>
    <property type="match status" value="1"/>
</dbReference>
<evidence type="ECO:0000256" key="4">
    <source>
        <dbReference type="ARBA" id="ARBA00022723"/>
    </source>
</evidence>
<evidence type="ECO:0000256" key="2">
    <source>
        <dbReference type="ARBA" id="ARBA00005893"/>
    </source>
</evidence>
<comment type="cofactor">
    <cofactor evidence="1">
        <name>Mg(2+)</name>
        <dbReference type="ChEBI" id="CHEBI:18420"/>
    </cofactor>
</comment>
<comment type="caution">
    <text evidence="7">The sequence shown here is derived from an EMBL/GenBank/DDBJ whole genome shotgun (WGS) entry which is preliminary data.</text>
</comment>
<dbReference type="InterPro" id="IPR036412">
    <property type="entry name" value="HAD-like_sf"/>
</dbReference>
<dbReference type="InterPro" id="IPR050793">
    <property type="entry name" value="CMP-NeuNAc_synthase"/>
</dbReference>
<dbReference type="PANTHER" id="PTHR21485:SF3">
    <property type="entry name" value="N-ACYLNEURAMINATE CYTIDYLYLTRANSFERASE"/>
    <property type="match status" value="1"/>
</dbReference>
<evidence type="ECO:0000313" key="8">
    <source>
        <dbReference type="Proteomes" id="UP000648257"/>
    </source>
</evidence>
<reference evidence="7 8" key="1">
    <citation type="submission" date="2020-08" db="EMBL/GenBank/DDBJ databases">
        <title>Novel species isolated from subtropical streams in China.</title>
        <authorList>
            <person name="Lu H."/>
        </authorList>
    </citation>
    <scope>NUCLEOTIDE SEQUENCE [LARGE SCALE GENOMIC DNA]</scope>
    <source>
        <strain evidence="7 8">KACC 16656</strain>
    </source>
</reference>
<keyword evidence="6" id="KW-0460">Magnesium</keyword>
<dbReference type="RefSeq" id="WP_186924490.1">
    <property type="nucleotide sequence ID" value="NZ_JACOFW010000033.1"/>
</dbReference>
<dbReference type="InterPro" id="IPR010023">
    <property type="entry name" value="KdsC_fam"/>
</dbReference>
<dbReference type="EMBL" id="JACOFW010000033">
    <property type="protein sequence ID" value="MBC3809428.1"/>
    <property type="molecule type" value="Genomic_DNA"/>
</dbReference>
<dbReference type="NCBIfam" id="TIGR01670">
    <property type="entry name" value="KdsC-phosphatas"/>
    <property type="match status" value="1"/>
</dbReference>
<name>A0ABR6X9L7_9BURK</name>
<accession>A0ABR6X9L7</accession>
<organism evidence="7 8">
    <name type="scientific">Undibacterium seohonense</name>
    <dbReference type="NCBI Taxonomy" id="1344950"/>
    <lineage>
        <taxon>Bacteria</taxon>
        <taxon>Pseudomonadati</taxon>
        <taxon>Pseudomonadota</taxon>
        <taxon>Betaproteobacteria</taxon>
        <taxon>Burkholderiales</taxon>
        <taxon>Oxalobacteraceae</taxon>
        <taxon>Undibacterium</taxon>
    </lineage>
</organism>
<gene>
    <name evidence="7" type="ORF">H8K52_18970</name>
</gene>
<evidence type="ECO:0000313" key="7">
    <source>
        <dbReference type="EMBL" id="MBC3809428.1"/>
    </source>
</evidence>
<comment type="similarity">
    <text evidence="2">Belongs to the KdsC family.</text>
</comment>
<evidence type="ECO:0000256" key="6">
    <source>
        <dbReference type="ARBA" id="ARBA00022842"/>
    </source>
</evidence>
<dbReference type="SUPFAM" id="SSF56784">
    <property type="entry name" value="HAD-like"/>
    <property type="match status" value="1"/>
</dbReference>
<sequence>MSQDTLNRSNLGAVQRAAQVRLMIFDVDGILTDGSLHFGPDGEMMKSFNVLDGQGIKLLQSAGIATAIISARQSAIVSKRASDLGITHVMQGIHDKKSAFLTLCKELNVPHEACGFIGDDVIDLPILLRVGFPASVPNGHKEVRSRVCYVTQINGGRGAAREVCDFILQAQNKYDSVLAPFLDVSDDDR</sequence>
<keyword evidence="5 7" id="KW-0378">Hydrolase</keyword>
<proteinExistence type="inferred from homology"/>
<dbReference type="SFLD" id="SFLDG01138">
    <property type="entry name" value="C1.6.2:_Deoxy-d-mannose-octulo"/>
    <property type="match status" value="1"/>
</dbReference>
<evidence type="ECO:0000256" key="3">
    <source>
        <dbReference type="ARBA" id="ARBA00011881"/>
    </source>
</evidence>
<dbReference type="Proteomes" id="UP000648257">
    <property type="component" value="Unassembled WGS sequence"/>
</dbReference>
<dbReference type="SFLD" id="SFLDS00003">
    <property type="entry name" value="Haloacid_Dehalogenase"/>
    <property type="match status" value="1"/>
</dbReference>
<dbReference type="SFLD" id="SFLDG01136">
    <property type="entry name" value="C1.6:_Phosphoserine_Phosphatas"/>
    <property type="match status" value="1"/>
</dbReference>